<dbReference type="PANTHER" id="PTHR43531">
    <property type="entry name" value="PROTEIN ICFG"/>
    <property type="match status" value="1"/>
</dbReference>
<dbReference type="Gene3D" id="6.10.340.10">
    <property type="match status" value="1"/>
</dbReference>
<dbReference type="Pfam" id="PF00015">
    <property type="entry name" value="MCPsignal"/>
    <property type="match status" value="1"/>
</dbReference>
<proteinExistence type="inferred from homology"/>
<dbReference type="Gene3D" id="1.10.287.950">
    <property type="entry name" value="Methyl-accepting chemotaxis protein"/>
    <property type="match status" value="1"/>
</dbReference>
<evidence type="ECO:0000256" key="4">
    <source>
        <dbReference type="PROSITE-ProRule" id="PRU00284"/>
    </source>
</evidence>
<sequence>MPTIANIKIGQRLALGFSIVLLCAIALLGLGLWQMSQMQTLTDAIVNDEAAGLDAATSMRENGGALALILRKLSAPTDVAEQAQESKRLVDTLAAYDRALRHLLWHSASPEGMRLLTQVQARQAVVMPMLEQVRRQAADGNYFDAALAVKALSGPHEQWMAALSQLADHRRAAMKEAAAASGRHYQAAMLGMWSLGGLALALGAVIAWLTTRTITAPLHHAGRIAGAIATGDLSQEIGSAPNDETGALVRALQTMQHQLIGAVRQIQHGACNIGVAAREIAIGNADLSARTEAQAGSQEHTASAMQALTGAVGRNAGHARQANDLVLDAAAVAATGGRLMTEVVDTMRAIQSSARKIADITGVIDGIAFQTNILALNAAVEAARAGEQGRGFAVVASEVRQLAQRSAAAAREIKILIGDSVGMVDGGSRLVDIAGQTMARIVTSVQSVAAIMADIAAASEAQSTGLQDISQAMARMDDMTQQNAALVEQAAAAAASLQIQAERLEQAVAIFRLAPVPSTVPVQMAYHVHTFPIGNEIYS</sequence>
<comment type="subcellular location">
    <subcellularLocation>
        <location evidence="1">Membrane</location>
    </subcellularLocation>
</comment>
<dbReference type="Pfam" id="PF12729">
    <property type="entry name" value="4HB_MCP_1"/>
    <property type="match status" value="1"/>
</dbReference>
<dbReference type="SMART" id="SM00304">
    <property type="entry name" value="HAMP"/>
    <property type="match status" value="1"/>
</dbReference>
<evidence type="ECO:0000256" key="1">
    <source>
        <dbReference type="ARBA" id="ARBA00004370"/>
    </source>
</evidence>
<organism evidence="9 10">
    <name type="scientific">Pseudoduganella rivuli</name>
    <dbReference type="NCBI Taxonomy" id="2666085"/>
    <lineage>
        <taxon>Bacteria</taxon>
        <taxon>Pseudomonadati</taxon>
        <taxon>Pseudomonadota</taxon>
        <taxon>Betaproteobacteria</taxon>
        <taxon>Burkholderiales</taxon>
        <taxon>Oxalobacteraceae</taxon>
        <taxon>Telluria group</taxon>
        <taxon>Pseudoduganella</taxon>
    </lineage>
</organism>
<dbReference type="FunFam" id="1.10.287.950:FF:000001">
    <property type="entry name" value="Methyl-accepting chemotaxis sensory transducer"/>
    <property type="match status" value="1"/>
</dbReference>
<keyword evidence="5" id="KW-0175">Coiled coil</keyword>
<dbReference type="PRINTS" id="PR00260">
    <property type="entry name" value="CHEMTRNSDUCR"/>
</dbReference>
<dbReference type="PANTHER" id="PTHR43531:SF14">
    <property type="entry name" value="METHYL-ACCEPTING CHEMOTAXIS PROTEIN I-RELATED"/>
    <property type="match status" value="1"/>
</dbReference>
<dbReference type="EMBL" id="WKJJ01000008">
    <property type="protein sequence ID" value="MRV72982.1"/>
    <property type="molecule type" value="Genomic_DNA"/>
</dbReference>
<dbReference type="PROSITE" id="PS50111">
    <property type="entry name" value="CHEMOTAXIS_TRANSDUC_2"/>
    <property type="match status" value="1"/>
</dbReference>
<protein>
    <submittedName>
        <fullName evidence="9">HAMP domain-containing protein</fullName>
    </submittedName>
</protein>
<evidence type="ECO:0000256" key="6">
    <source>
        <dbReference type="SAM" id="Phobius"/>
    </source>
</evidence>
<name>A0A7X2INS4_9BURK</name>
<dbReference type="PROSITE" id="PS50885">
    <property type="entry name" value="HAMP"/>
    <property type="match status" value="1"/>
</dbReference>
<evidence type="ECO:0000259" key="8">
    <source>
        <dbReference type="PROSITE" id="PS50885"/>
    </source>
</evidence>
<dbReference type="SUPFAM" id="SSF58104">
    <property type="entry name" value="Methyl-accepting chemotaxis protein (MCP) signaling domain"/>
    <property type="match status" value="1"/>
</dbReference>
<keyword evidence="6" id="KW-1133">Transmembrane helix</keyword>
<dbReference type="GO" id="GO:0004888">
    <property type="term" value="F:transmembrane signaling receptor activity"/>
    <property type="evidence" value="ECO:0007669"/>
    <property type="project" value="InterPro"/>
</dbReference>
<evidence type="ECO:0000256" key="2">
    <source>
        <dbReference type="ARBA" id="ARBA00022481"/>
    </source>
</evidence>
<dbReference type="RefSeq" id="WP_154375098.1">
    <property type="nucleotide sequence ID" value="NZ_WKJJ01000008.1"/>
</dbReference>
<comment type="similarity">
    <text evidence="3">Belongs to the methyl-accepting chemotaxis (MCP) protein family.</text>
</comment>
<feature type="domain" description="HAMP" evidence="8">
    <location>
        <begin position="212"/>
        <end position="264"/>
    </location>
</feature>
<evidence type="ECO:0000313" key="10">
    <source>
        <dbReference type="Proteomes" id="UP000446768"/>
    </source>
</evidence>
<dbReference type="AlphaFoldDB" id="A0A7X2INS4"/>
<dbReference type="InterPro" id="IPR004090">
    <property type="entry name" value="Chemotax_Me-accpt_rcpt"/>
</dbReference>
<evidence type="ECO:0000256" key="5">
    <source>
        <dbReference type="SAM" id="Coils"/>
    </source>
</evidence>
<keyword evidence="6" id="KW-0812">Transmembrane</keyword>
<keyword evidence="4" id="KW-0807">Transducer</keyword>
<feature type="domain" description="Methyl-accepting transducer" evidence="7">
    <location>
        <begin position="269"/>
        <end position="498"/>
    </location>
</feature>
<feature type="transmembrane region" description="Helical" evidence="6">
    <location>
        <begin position="12"/>
        <end position="33"/>
    </location>
</feature>
<dbReference type="Pfam" id="PF00672">
    <property type="entry name" value="HAMP"/>
    <property type="match status" value="1"/>
</dbReference>
<dbReference type="InterPro" id="IPR004089">
    <property type="entry name" value="MCPsignal_dom"/>
</dbReference>
<dbReference type="InterPro" id="IPR024478">
    <property type="entry name" value="HlyB_4HB_MCP"/>
</dbReference>
<comment type="caution">
    <text evidence="9">The sequence shown here is derived from an EMBL/GenBank/DDBJ whole genome shotgun (WGS) entry which is preliminary data.</text>
</comment>
<evidence type="ECO:0000259" key="7">
    <source>
        <dbReference type="PROSITE" id="PS50111"/>
    </source>
</evidence>
<dbReference type="Proteomes" id="UP000446768">
    <property type="component" value="Unassembled WGS sequence"/>
</dbReference>
<dbReference type="GO" id="GO:0005886">
    <property type="term" value="C:plasma membrane"/>
    <property type="evidence" value="ECO:0007669"/>
    <property type="project" value="TreeGrafter"/>
</dbReference>
<evidence type="ECO:0000256" key="3">
    <source>
        <dbReference type="ARBA" id="ARBA00029447"/>
    </source>
</evidence>
<reference evidence="9 10" key="1">
    <citation type="submission" date="2019-11" db="EMBL/GenBank/DDBJ databases">
        <title>Novel species isolated from a subtropical stream in China.</title>
        <authorList>
            <person name="Lu H."/>
        </authorList>
    </citation>
    <scope>NUCLEOTIDE SEQUENCE [LARGE SCALE GENOMIC DNA]</scope>
    <source>
        <strain evidence="9 10">FT92W</strain>
    </source>
</reference>
<dbReference type="InterPro" id="IPR051310">
    <property type="entry name" value="MCP_chemotaxis"/>
</dbReference>
<dbReference type="GO" id="GO:0006935">
    <property type="term" value="P:chemotaxis"/>
    <property type="evidence" value="ECO:0007669"/>
    <property type="project" value="InterPro"/>
</dbReference>
<dbReference type="InterPro" id="IPR003660">
    <property type="entry name" value="HAMP_dom"/>
</dbReference>
<feature type="coiled-coil region" evidence="5">
    <location>
        <begin position="469"/>
        <end position="507"/>
    </location>
</feature>
<evidence type="ECO:0000313" key="9">
    <source>
        <dbReference type="EMBL" id="MRV72982.1"/>
    </source>
</evidence>
<accession>A0A7X2INS4</accession>
<keyword evidence="2" id="KW-0488">Methylation</keyword>
<gene>
    <name evidence="9" type="ORF">GJ700_14830</name>
</gene>
<keyword evidence="10" id="KW-1185">Reference proteome</keyword>
<dbReference type="GO" id="GO:0007165">
    <property type="term" value="P:signal transduction"/>
    <property type="evidence" value="ECO:0007669"/>
    <property type="project" value="UniProtKB-KW"/>
</dbReference>
<dbReference type="SMART" id="SM00283">
    <property type="entry name" value="MA"/>
    <property type="match status" value="1"/>
</dbReference>
<dbReference type="CDD" id="cd06225">
    <property type="entry name" value="HAMP"/>
    <property type="match status" value="1"/>
</dbReference>
<keyword evidence="6" id="KW-0472">Membrane</keyword>